<dbReference type="EMBL" id="JBHSMQ010000004">
    <property type="protein sequence ID" value="MFC5455562.1"/>
    <property type="molecule type" value="Genomic_DNA"/>
</dbReference>
<evidence type="ECO:0000259" key="2">
    <source>
        <dbReference type="Pfam" id="PF14238"/>
    </source>
</evidence>
<feature type="compositionally biased region" description="Low complexity" evidence="1">
    <location>
        <begin position="413"/>
        <end position="431"/>
    </location>
</feature>
<feature type="compositionally biased region" description="Low complexity" evidence="1">
    <location>
        <begin position="460"/>
        <end position="482"/>
    </location>
</feature>
<sequence>MKKIIILLVVLAAIIGTALVQSKKRTSLLNRSLVSVKARELLFPEFDINGIKKIVIKEGKGETTLVVQNDTWVVQERAAYPVEKEKLQTALLSLKYEKIKGGRRIGKDSWSKVGVNSPGNANTTGAGTLVELFDEKGALMHSLVLGGQVSSSGGSNNEQMRMFGGPAGNRFVRIQGEDTIWEINDQLPDLVAKPDTWLAKGFFDVQKLKSVEVTAAKPADSWKASRANEPGEFTLDGAGPGESIDTAKVSLGSLFSSPTFNDVLSKDKAADIMKDAVKARLVTFDGFTYTILTAKKAGQGDGDKYYVTVTVSGEFPKERAAVKDEKPEDKKKNDEAFAAEKKRLEEKLADEKKFEGWVYEVTEYTVSSLLKKRSEILAAAPPAKQQAPATGSGASSSGLPDIKKMIPGLNTLPAAPGSAPAPATPEAAPAASINVNTPAVPPPAVPKPEIKPAPAPAASPAPAEKPAAAQETAKPAAPQAKP</sequence>
<proteinExistence type="predicted"/>
<dbReference type="Proteomes" id="UP001596052">
    <property type="component" value="Unassembled WGS sequence"/>
</dbReference>
<gene>
    <name evidence="3" type="ORF">ACFQDI_11900</name>
</gene>
<evidence type="ECO:0000313" key="3">
    <source>
        <dbReference type="EMBL" id="MFC5455562.1"/>
    </source>
</evidence>
<protein>
    <submittedName>
        <fullName evidence="3">DUF4340 domain-containing protein</fullName>
    </submittedName>
</protein>
<feature type="compositionally biased region" description="Pro residues" evidence="1">
    <location>
        <begin position="439"/>
        <end position="459"/>
    </location>
</feature>
<feature type="compositionally biased region" description="Low complexity" evidence="1">
    <location>
        <begin position="381"/>
        <end position="398"/>
    </location>
</feature>
<keyword evidence="4" id="KW-1185">Reference proteome</keyword>
<comment type="caution">
    <text evidence="3">The sequence shown here is derived from an EMBL/GenBank/DDBJ whole genome shotgun (WGS) entry which is preliminary data.</text>
</comment>
<dbReference type="InterPro" id="IPR025641">
    <property type="entry name" value="DUF4340"/>
</dbReference>
<reference evidence="4" key="1">
    <citation type="journal article" date="2019" name="Int. J. Syst. Evol. Microbiol.">
        <title>The Global Catalogue of Microorganisms (GCM) 10K type strain sequencing project: providing services to taxonomists for standard genome sequencing and annotation.</title>
        <authorList>
            <consortium name="The Broad Institute Genomics Platform"/>
            <consortium name="The Broad Institute Genome Sequencing Center for Infectious Disease"/>
            <person name="Wu L."/>
            <person name="Ma J."/>
        </authorList>
    </citation>
    <scope>NUCLEOTIDE SEQUENCE [LARGE SCALE GENOMIC DNA]</scope>
    <source>
        <strain evidence="4">CGMCC 4.1469</strain>
    </source>
</reference>
<organism evidence="3 4">
    <name type="scientific">Prosthecobacter fluviatilis</name>
    <dbReference type="NCBI Taxonomy" id="445931"/>
    <lineage>
        <taxon>Bacteria</taxon>
        <taxon>Pseudomonadati</taxon>
        <taxon>Verrucomicrobiota</taxon>
        <taxon>Verrucomicrobiia</taxon>
        <taxon>Verrucomicrobiales</taxon>
        <taxon>Verrucomicrobiaceae</taxon>
        <taxon>Prosthecobacter</taxon>
    </lineage>
</organism>
<name>A0ABW0KRG2_9BACT</name>
<feature type="domain" description="DUF4340" evidence="2">
    <location>
        <begin position="72"/>
        <end position="264"/>
    </location>
</feature>
<evidence type="ECO:0000256" key="1">
    <source>
        <dbReference type="SAM" id="MobiDB-lite"/>
    </source>
</evidence>
<dbReference type="Pfam" id="PF14238">
    <property type="entry name" value="DUF4340"/>
    <property type="match status" value="1"/>
</dbReference>
<evidence type="ECO:0000313" key="4">
    <source>
        <dbReference type="Proteomes" id="UP001596052"/>
    </source>
</evidence>
<feature type="region of interest" description="Disordered" evidence="1">
    <location>
        <begin position="381"/>
        <end position="482"/>
    </location>
</feature>
<dbReference type="RefSeq" id="WP_377166769.1">
    <property type="nucleotide sequence ID" value="NZ_JBHSMQ010000004.1"/>
</dbReference>
<accession>A0ABW0KRG2</accession>